<dbReference type="InterPro" id="IPR020616">
    <property type="entry name" value="Thiolase_N"/>
</dbReference>
<evidence type="ECO:0000259" key="2">
    <source>
        <dbReference type="Pfam" id="PF00108"/>
    </source>
</evidence>
<dbReference type="OrthoDB" id="167534at2157"/>
<dbReference type="SUPFAM" id="SSF53901">
    <property type="entry name" value="Thiolase-like"/>
    <property type="match status" value="2"/>
</dbReference>
<name>A0A384KC33_HALVD</name>
<evidence type="ECO:0000313" key="4">
    <source>
        <dbReference type="EMBL" id="ELY27588.1"/>
    </source>
</evidence>
<feature type="domain" description="Thiolase C-terminal" evidence="3">
    <location>
        <begin position="238"/>
        <end position="381"/>
    </location>
</feature>
<feature type="domain" description="Thiolase N-terminal" evidence="2">
    <location>
        <begin position="4"/>
        <end position="222"/>
    </location>
</feature>
<organism evidence="4 5">
    <name type="scientific">Haloferax volcanii (strain ATCC 29605 / DSM 3757 / JCM 8879 / NBRC 14742 / NCIMB 2012 / VKM B-1768 / DS2)</name>
    <name type="common">Halobacterium volcanii</name>
    <dbReference type="NCBI Taxonomy" id="309800"/>
    <lineage>
        <taxon>Archaea</taxon>
        <taxon>Methanobacteriati</taxon>
        <taxon>Methanobacteriota</taxon>
        <taxon>Stenosarchaea group</taxon>
        <taxon>Halobacteria</taxon>
        <taxon>Halobacteriales</taxon>
        <taxon>Haloferacaceae</taxon>
        <taxon>Haloferax</taxon>
    </lineage>
</organism>
<proteinExistence type="predicted"/>
<dbReference type="GO" id="GO:0016747">
    <property type="term" value="F:acyltransferase activity, transferring groups other than amino-acyl groups"/>
    <property type="evidence" value="ECO:0007669"/>
    <property type="project" value="InterPro"/>
</dbReference>
<dbReference type="Proteomes" id="UP000011532">
    <property type="component" value="Unassembled WGS sequence"/>
</dbReference>
<dbReference type="GO" id="GO:0008299">
    <property type="term" value="P:isoprenoid biosynthetic process"/>
    <property type="evidence" value="ECO:0007669"/>
    <property type="project" value="UniProtKB-KW"/>
</dbReference>
<keyword evidence="1" id="KW-0414">Isoprene biosynthesis</keyword>
<dbReference type="EMBL" id="AOHU01000092">
    <property type="protein sequence ID" value="ELY27588.1"/>
    <property type="molecule type" value="Genomic_DNA"/>
</dbReference>
<keyword evidence="4" id="KW-0808">Transferase</keyword>
<evidence type="ECO:0000259" key="3">
    <source>
        <dbReference type="Pfam" id="PF22691"/>
    </source>
</evidence>
<reference evidence="5" key="1">
    <citation type="submission" date="2012-11" db="EMBL/GenBank/DDBJ databases">
        <authorList>
            <person name="Becker E.A."/>
            <person name="Seitzer P."/>
            <person name="Tritt A."/>
            <person name="Larsen D."/>
            <person name="Yao A."/>
            <person name="Wu D."/>
            <person name="Darling A."/>
            <person name="Eisen J.A."/>
            <person name="Facciotti M.T."/>
        </authorList>
    </citation>
    <scope>NUCLEOTIDE SEQUENCE [LARGE SCALE GENOMIC DNA]</scope>
    <source>
        <strain evidence="5">ATCC 29605 / DSM 3757 / JCM 8879 / NBRC 14742 / NCIMB 2012 / VKM B-1768 / DS2</strain>
    </source>
</reference>
<dbReference type="AlphaFoldDB" id="A0A384KC33"/>
<evidence type="ECO:0000313" key="5">
    <source>
        <dbReference type="Proteomes" id="UP000011532"/>
    </source>
</evidence>
<sequence length="383" mass="40732">MDRVAIIGASMTQFGQRDAWIRELLAEAGQAALADADVSPDEIEHLYVSNMASGEFEGQTGVPNALAHDLAAMPAYTARIDQTSSSGGAGVYAAWQSVASGASDMTMLVGGEKMTHRSTAESTDVIASLTHPVEYKHGVTLPSFAGLTARLYLDTYDAPRESLGKVAVKNHKNGVDNPHAQFRKEVDLDTVLDSPVVADPLRLYDFCPITDGSAALVFCPESVAREYTDDYAVISGIGGATDTHVVHERADPTTMGGVVNSSEIAYEMADLEPDDIEVAELHDMFTILEFLQSEDLGFFEKGEGWKAVEEGVTDRDGDLPINTSGGLKSKGHPLGASGVAQVYEIYKQLSGDAGERQVDADVGLACNVGGFGNCVTTTIMESR</sequence>
<dbReference type="InterPro" id="IPR016039">
    <property type="entry name" value="Thiolase-like"/>
</dbReference>
<dbReference type="Gene3D" id="3.40.47.10">
    <property type="match status" value="1"/>
</dbReference>
<protein>
    <submittedName>
        <fullName evidence="4">Acetyl-CoA C-acyltransferase</fullName>
    </submittedName>
</protein>
<dbReference type="RefSeq" id="WP_004043917.1">
    <property type="nucleotide sequence ID" value="NC_013967.1"/>
</dbReference>
<dbReference type="Pfam" id="PF00108">
    <property type="entry name" value="Thiolase_N"/>
    <property type="match status" value="1"/>
</dbReference>
<reference evidence="4 5" key="2">
    <citation type="journal article" date="2014" name="PLoS Genet.">
        <title>Phylogenetically driven sequencing of extremely halophilic archaea reveals strategies for static and dynamic osmo-response.</title>
        <authorList>
            <person name="Becker E.A."/>
            <person name="Seitzer P.M."/>
            <person name="Tritt A."/>
            <person name="Larsen D."/>
            <person name="Krusor M."/>
            <person name="Yao A.I."/>
            <person name="Wu D."/>
            <person name="Madern D."/>
            <person name="Eisen J.A."/>
            <person name="Darling A.E."/>
            <person name="Facciotti M.T."/>
        </authorList>
    </citation>
    <scope>NUCLEOTIDE SEQUENCE [LARGE SCALE GENOMIC DNA]</scope>
    <source>
        <strain evidence="5">ATCC 29605 / DSM 3757 / JCM 8879 / NBRC 14742 / NCIMB 2012 / VKM B-1768 / DS2</strain>
    </source>
</reference>
<dbReference type="PIRSF" id="PIRSF000429">
    <property type="entry name" value="Ac-CoA_Ac_transf"/>
    <property type="match status" value="1"/>
</dbReference>
<dbReference type="InterPro" id="IPR002155">
    <property type="entry name" value="Thiolase"/>
</dbReference>
<gene>
    <name evidence="4" type="ORF">C498_13634</name>
</gene>
<dbReference type="PANTHER" id="PTHR42870:SF1">
    <property type="entry name" value="NON-SPECIFIC LIPID-TRANSFER PROTEIN-LIKE 2"/>
    <property type="match status" value="1"/>
</dbReference>
<accession>A0A384KC33</accession>
<dbReference type="InterPro" id="IPR055140">
    <property type="entry name" value="Thiolase_C_2"/>
</dbReference>
<dbReference type="CDD" id="cd00829">
    <property type="entry name" value="SCP-x_thiolase"/>
    <property type="match status" value="1"/>
</dbReference>
<dbReference type="PANTHER" id="PTHR42870">
    <property type="entry name" value="ACETYL-COA C-ACETYLTRANSFERASE"/>
    <property type="match status" value="1"/>
</dbReference>
<evidence type="ECO:0000256" key="1">
    <source>
        <dbReference type="ARBA" id="ARBA00023229"/>
    </source>
</evidence>
<keyword evidence="4" id="KW-0012">Acyltransferase</keyword>
<dbReference type="Pfam" id="PF22691">
    <property type="entry name" value="Thiolase_C_1"/>
    <property type="match status" value="1"/>
</dbReference>
<dbReference type="GeneID" id="8925942"/>
<comment type="caution">
    <text evidence="4">The sequence shown here is derived from an EMBL/GenBank/DDBJ whole genome shotgun (WGS) entry which is preliminary data.</text>
</comment>